<gene>
    <name evidence="1" type="ORF">E6Q11_03770</name>
</gene>
<evidence type="ECO:0000313" key="1">
    <source>
        <dbReference type="EMBL" id="TXG76900.1"/>
    </source>
</evidence>
<dbReference type="AlphaFoldDB" id="A0A5C7J5Y8"/>
<name>A0A5C7J5Y8_9BACT</name>
<dbReference type="Proteomes" id="UP000321026">
    <property type="component" value="Unassembled WGS sequence"/>
</dbReference>
<protein>
    <submittedName>
        <fullName evidence="1">Uncharacterized protein</fullName>
    </submittedName>
</protein>
<comment type="caution">
    <text evidence="1">The sequence shown here is derived from an EMBL/GenBank/DDBJ whole genome shotgun (WGS) entry which is preliminary data.</text>
</comment>
<dbReference type="EMBL" id="SSDS01000060">
    <property type="protein sequence ID" value="TXG76900.1"/>
    <property type="molecule type" value="Genomic_DNA"/>
</dbReference>
<organism evidence="1 2">
    <name type="scientific">Candidatus Dojkabacteria bacterium</name>
    <dbReference type="NCBI Taxonomy" id="2099670"/>
    <lineage>
        <taxon>Bacteria</taxon>
        <taxon>Candidatus Dojkabacteria</taxon>
    </lineage>
</organism>
<accession>A0A5C7J5Y8</accession>
<evidence type="ECO:0000313" key="2">
    <source>
        <dbReference type="Proteomes" id="UP000321026"/>
    </source>
</evidence>
<proteinExistence type="predicted"/>
<sequence length="173" mass="19985">MDAEIFSGSQKRPFIYRCGNIAPFCTDSHLTTKEELCNKVVELWQHYAGFSREPFALVIEKPVIYPNSPVRHSDITNLIEFVGMLSRSFRPKWKFTPTVREWKGNKPKEETKEHIMSLLDCYSKKALERDLSCVPLLKQHNVFDALGLGVFAAEVILGRKPMPRDFYQSKANF</sequence>
<reference evidence="1 2" key="1">
    <citation type="submission" date="2018-09" db="EMBL/GenBank/DDBJ databases">
        <title>Metagenome Assembled Genomes from an Advanced Water Purification Facility.</title>
        <authorList>
            <person name="Stamps B.W."/>
            <person name="Spear J.R."/>
        </authorList>
    </citation>
    <scope>NUCLEOTIDE SEQUENCE [LARGE SCALE GENOMIC DNA]</scope>
    <source>
        <strain evidence="1">Bin_63_2</strain>
    </source>
</reference>